<feature type="transmembrane region" description="Helical" evidence="7">
    <location>
        <begin position="108"/>
        <end position="128"/>
    </location>
</feature>
<dbReference type="Proteomes" id="UP000037688">
    <property type="component" value="Unassembled WGS sequence"/>
</dbReference>
<evidence type="ECO:0000256" key="2">
    <source>
        <dbReference type="ARBA" id="ARBA00022448"/>
    </source>
</evidence>
<dbReference type="Gene3D" id="1.10.3720.10">
    <property type="entry name" value="MetI-like"/>
    <property type="match status" value="1"/>
</dbReference>
<keyword evidence="5 7" id="KW-1133">Transmembrane helix</keyword>
<accession>A0A0N0UIH5</accession>
<name>A0A0N0UIH5_9BACL</name>
<keyword evidence="4 7" id="KW-0812">Transmembrane</keyword>
<evidence type="ECO:0000256" key="7">
    <source>
        <dbReference type="RuleBase" id="RU363032"/>
    </source>
</evidence>
<evidence type="ECO:0000313" key="9">
    <source>
        <dbReference type="EMBL" id="KOY17985.1"/>
    </source>
</evidence>
<proteinExistence type="inferred from homology"/>
<evidence type="ECO:0000259" key="8">
    <source>
        <dbReference type="PROSITE" id="PS50928"/>
    </source>
</evidence>
<feature type="transmembrane region" description="Helical" evidence="7">
    <location>
        <begin position="232"/>
        <end position="253"/>
    </location>
</feature>
<dbReference type="InterPro" id="IPR035906">
    <property type="entry name" value="MetI-like_sf"/>
</dbReference>
<comment type="similarity">
    <text evidence="7">Belongs to the binding-protein-dependent transport system permease family.</text>
</comment>
<evidence type="ECO:0000256" key="3">
    <source>
        <dbReference type="ARBA" id="ARBA00022475"/>
    </source>
</evidence>
<evidence type="ECO:0000256" key="5">
    <source>
        <dbReference type="ARBA" id="ARBA00022989"/>
    </source>
</evidence>
<sequence>MKRNSWIRKQGWVGYAFILPNMLGILAFFILPALYSFFMMFTDYQFANPNWTFTGLDNIKRLFGDDQFYASIKYTIIFLLSVPISLAIAFLVALVLNRNVYLKGLLRGMFFLPYISSGVAVAFVWMLLFQPSQGPINQALRLIGIESPPGWFADSSSAMYAIDVVQIWFMLGYNMIIYLAALQEVSTEQLEAARIDGAGKATVTWRIVWPLVSPTTFMLLITGLIMTVKSFSLIQAITGGGPSGSTTILSLFVYKTAFSYYEMGYASTISWFLFAVILVITIVQWVGQKRWVHY</sequence>
<feature type="transmembrane region" description="Helical" evidence="7">
    <location>
        <begin position="265"/>
        <end position="286"/>
    </location>
</feature>
<dbReference type="SUPFAM" id="SSF161098">
    <property type="entry name" value="MetI-like"/>
    <property type="match status" value="1"/>
</dbReference>
<keyword evidence="6 7" id="KW-0472">Membrane</keyword>
<dbReference type="CDD" id="cd06261">
    <property type="entry name" value="TM_PBP2"/>
    <property type="match status" value="1"/>
</dbReference>
<comment type="subcellular location">
    <subcellularLocation>
        <location evidence="1 7">Cell membrane</location>
        <topology evidence="1 7">Multi-pass membrane protein</topology>
    </subcellularLocation>
</comment>
<dbReference type="InterPro" id="IPR051393">
    <property type="entry name" value="ABC_transporter_permease"/>
</dbReference>
<keyword evidence="10" id="KW-1185">Reference proteome</keyword>
<dbReference type="PANTHER" id="PTHR30193:SF37">
    <property type="entry name" value="INNER MEMBRANE ABC TRANSPORTER PERMEASE PROTEIN YCJO"/>
    <property type="match status" value="1"/>
</dbReference>
<dbReference type="RefSeq" id="WP_082350548.1">
    <property type="nucleotide sequence ID" value="NZ_LITU01000029.1"/>
</dbReference>
<dbReference type="PATRIC" id="fig|1705561.3.peg.154"/>
<evidence type="ECO:0000256" key="1">
    <source>
        <dbReference type="ARBA" id="ARBA00004651"/>
    </source>
</evidence>
<keyword evidence="3" id="KW-1003">Cell membrane</keyword>
<dbReference type="OrthoDB" id="9788108at2"/>
<dbReference type="GO" id="GO:0055085">
    <property type="term" value="P:transmembrane transport"/>
    <property type="evidence" value="ECO:0007669"/>
    <property type="project" value="InterPro"/>
</dbReference>
<feature type="transmembrane region" description="Helical" evidence="7">
    <location>
        <begin position="203"/>
        <end position="226"/>
    </location>
</feature>
<protein>
    <submittedName>
        <fullName evidence="9">Sugar ABC transporter permease</fullName>
    </submittedName>
</protein>
<evidence type="ECO:0000256" key="4">
    <source>
        <dbReference type="ARBA" id="ARBA00022692"/>
    </source>
</evidence>
<dbReference type="InterPro" id="IPR000515">
    <property type="entry name" value="MetI-like"/>
</dbReference>
<dbReference type="PROSITE" id="PS50928">
    <property type="entry name" value="ABC_TM1"/>
    <property type="match status" value="1"/>
</dbReference>
<dbReference type="PANTHER" id="PTHR30193">
    <property type="entry name" value="ABC TRANSPORTER PERMEASE PROTEIN"/>
    <property type="match status" value="1"/>
</dbReference>
<feature type="transmembrane region" description="Helical" evidence="7">
    <location>
        <begin position="12"/>
        <end position="38"/>
    </location>
</feature>
<keyword evidence="2 7" id="KW-0813">Transport</keyword>
<organism evidence="9 10">
    <name type="scientific">Paenibacillus xylanivorans</name>
    <dbReference type="NCBI Taxonomy" id="1705561"/>
    <lineage>
        <taxon>Bacteria</taxon>
        <taxon>Bacillati</taxon>
        <taxon>Bacillota</taxon>
        <taxon>Bacilli</taxon>
        <taxon>Bacillales</taxon>
        <taxon>Paenibacillaceae</taxon>
        <taxon>Paenibacillus</taxon>
    </lineage>
</organism>
<dbReference type="AlphaFoldDB" id="A0A0N0UIH5"/>
<feature type="domain" description="ABC transmembrane type-1" evidence="8">
    <location>
        <begin position="71"/>
        <end position="284"/>
    </location>
</feature>
<evidence type="ECO:0000313" key="10">
    <source>
        <dbReference type="Proteomes" id="UP000037688"/>
    </source>
</evidence>
<dbReference type="EMBL" id="LITU01000029">
    <property type="protein sequence ID" value="KOY17985.1"/>
    <property type="molecule type" value="Genomic_DNA"/>
</dbReference>
<gene>
    <name evidence="9" type="ORF">AMS66_03390</name>
</gene>
<evidence type="ECO:0000256" key="6">
    <source>
        <dbReference type="ARBA" id="ARBA00023136"/>
    </source>
</evidence>
<reference evidence="9 10" key="1">
    <citation type="submission" date="2015-08" db="EMBL/GenBank/DDBJ databases">
        <title>Draft genome sequence of cellulolytic and xylanolytic Paenibacillus sp. A59, isolated from a decaying forest soil from Patagonia, Argentina.</title>
        <authorList>
            <person name="Ghio S."/>
            <person name="Caceres A.M."/>
            <person name="Talia P."/>
            <person name="Grasso D."/>
            <person name="Campos E."/>
        </authorList>
    </citation>
    <scope>NUCLEOTIDE SEQUENCE [LARGE SCALE GENOMIC DNA]</scope>
    <source>
        <strain evidence="9 10">A59</strain>
    </source>
</reference>
<feature type="transmembrane region" description="Helical" evidence="7">
    <location>
        <begin position="158"/>
        <end position="182"/>
    </location>
</feature>
<dbReference type="Pfam" id="PF00528">
    <property type="entry name" value="BPD_transp_1"/>
    <property type="match status" value="1"/>
</dbReference>
<comment type="caution">
    <text evidence="9">The sequence shown here is derived from an EMBL/GenBank/DDBJ whole genome shotgun (WGS) entry which is preliminary data.</text>
</comment>
<dbReference type="GO" id="GO:0005886">
    <property type="term" value="C:plasma membrane"/>
    <property type="evidence" value="ECO:0007669"/>
    <property type="project" value="UniProtKB-SubCell"/>
</dbReference>
<feature type="transmembrane region" description="Helical" evidence="7">
    <location>
        <begin position="74"/>
        <end position="96"/>
    </location>
</feature>